<dbReference type="EMBL" id="JARKNE010000002">
    <property type="protein sequence ID" value="KAK5842949.1"/>
    <property type="molecule type" value="Genomic_DNA"/>
</dbReference>
<gene>
    <name evidence="1" type="ORF">PVK06_005372</name>
</gene>
<keyword evidence="2" id="KW-1185">Reference proteome</keyword>
<dbReference type="Proteomes" id="UP001358586">
    <property type="component" value="Chromosome 2"/>
</dbReference>
<evidence type="ECO:0000313" key="1">
    <source>
        <dbReference type="EMBL" id="KAK5842949.1"/>
    </source>
</evidence>
<organism evidence="1 2">
    <name type="scientific">Gossypium arboreum</name>
    <name type="common">Tree cotton</name>
    <name type="synonym">Gossypium nanking</name>
    <dbReference type="NCBI Taxonomy" id="29729"/>
    <lineage>
        <taxon>Eukaryota</taxon>
        <taxon>Viridiplantae</taxon>
        <taxon>Streptophyta</taxon>
        <taxon>Embryophyta</taxon>
        <taxon>Tracheophyta</taxon>
        <taxon>Spermatophyta</taxon>
        <taxon>Magnoliopsida</taxon>
        <taxon>eudicotyledons</taxon>
        <taxon>Gunneridae</taxon>
        <taxon>Pentapetalae</taxon>
        <taxon>rosids</taxon>
        <taxon>malvids</taxon>
        <taxon>Malvales</taxon>
        <taxon>Malvaceae</taxon>
        <taxon>Malvoideae</taxon>
        <taxon>Gossypium</taxon>
    </lineage>
</organism>
<sequence length="70" mass="7960">MVGECGFFKWYDDKLCNRANEVIRELCDSERILAKETLRLRKQIMKCRTLCGGKSSNVEMSKSGSVQIVG</sequence>
<accession>A0ABR0QUF1</accession>
<evidence type="ECO:0000313" key="2">
    <source>
        <dbReference type="Proteomes" id="UP001358586"/>
    </source>
</evidence>
<name>A0ABR0QUF1_GOSAR</name>
<reference evidence="1 2" key="1">
    <citation type="submission" date="2023-03" db="EMBL/GenBank/DDBJ databases">
        <title>WGS of Gossypium arboreum.</title>
        <authorList>
            <person name="Yu D."/>
        </authorList>
    </citation>
    <scope>NUCLEOTIDE SEQUENCE [LARGE SCALE GENOMIC DNA]</scope>
    <source>
        <tissue evidence="1">Leaf</tissue>
    </source>
</reference>
<comment type="caution">
    <text evidence="1">The sequence shown here is derived from an EMBL/GenBank/DDBJ whole genome shotgun (WGS) entry which is preliminary data.</text>
</comment>
<protein>
    <submittedName>
        <fullName evidence="1">Uncharacterized protein</fullName>
    </submittedName>
</protein>
<proteinExistence type="predicted"/>